<proteinExistence type="predicted"/>
<name>A0A8J6THR2_9BACT</name>
<evidence type="ECO:0000313" key="2">
    <source>
        <dbReference type="Proteomes" id="UP000603434"/>
    </source>
</evidence>
<organism evidence="1 2">
    <name type="scientific">Candidatus Desulfatibia profunda</name>
    <dbReference type="NCBI Taxonomy" id="2841695"/>
    <lineage>
        <taxon>Bacteria</taxon>
        <taxon>Pseudomonadati</taxon>
        <taxon>Thermodesulfobacteriota</taxon>
        <taxon>Desulfobacteria</taxon>
        <taxon>Desulfobacterales</taxon>
        <taxon>Desulfobacterales incertae sedis</taxon>
        <taxon>Candidatus Desulfatibia</taxon>
    </lineage>
</organism>
<reference evidence="1 2" key="1">
    <citation type="submission" date="2020-08" db="EMBL/GenBank/DDBJ databases">
        <title>Bridging the membrane lipid divide: bacteria of the FCB group superphylum have the potential to synthesize archaeal ether lipids.</title>
        <authorList>
            <person name="Villanueva L."/>
            <person name="Von Meijenfeldt F.A.B."/>
            <person name="Westbye A.B."/>
            <person name="Yadav S."/>
            <person name="Hopmans E.C."/>
            <person name="Dutilh B.E."/>
            <person name="Sinninghe Damste J.S."/>
        </authorList>
    </citation>
    <scope>NUCLEOTIDE SEQUENCE [LARGE SCALE GENOMIC DNA]</scope>
    <source>
        <strain evidence="1">NIOZ-UU30</strain>
    </source>
</reference>
<dbReference type="Proteomes" id="UP000603434">
    <property type="component" value="Unassembled WGS sequence"/>
</dbReference>
<dbReference type="EMBL" id="JACNJH010000174">
    <property type="protein sequence ID" value="MBC8362165.1"/>
    <property type="molecule type" value="Genomic_DNA"/>
</dbReference>
<accession>A0A8J6THR2</accession>
<dbReference type="AlphaFoldDB" id="A0A8J6THR2"/>
<protein>
    <submittedName>
        <fullName evidence="1">Uncharacterized protein</fullName>
    </submittedName>
</protein>
<evidence type="ECO:0000313" key="1">
    <source>
        <dbReference type="EMBL" id="MBC8362165.1"/>
    </source>
</evidence>
<sequence length="91" mass="10671">MEQDVTVKIPRAWIKGLSEEELTLKQIIRLGIYQFKVERAIQLYRDGVGSLGYVAEQMGLNKQDLIREARHHNIDPEFSDQTIQEELSEWQ</sequence>
<comment type="caution">
    <text evidence="1">The sequence shown here is derived from an EMBL/GenBank/DDBJ whole genome shotgun (WGS) entry which is preliminary data.</text>
</comment>
<gene>
    <name evidence="1" type="ORF">H8E23_12300</name>
</gene>